<comment type="similarity">
    <text evidence="2">Belongs to the VPS37 family.</text>
</comment>
<dbReference type="InterPro" id="IPR009851">
    <property type="entry name" value="Mod_r"/>
</dbReference>
<comment type="subcellular location">
    <subcellularLocation>
        <location evidence="1">Endosome</location>
    </subcellularLocation>
</comment>
<dbReference type="InterPro" id="IPR037202">
    <property type="entry name" value="ESCRT_assembly_dom"/>
</dbReference>
<dbReference type="Gene3D" id="1.10.287.660">
    <property type="entry name" value="Helix hairpin bin"/>
    <property type="match status" value="1"/>
</dbReference>
<keyword evidence="10" id="KW-1185">Reference proteome</keyword>
<dbReference type="GO" id="GO:0043162">
    <property type="term" value="P:ubiquitin-dependent protein catabolic process via the multivesicular body sorting pathway"/>
    <property type="evidence" value="ECO:0007669"/>
    <property type="project" value="UniProtKB-ARBA"/>
</dbReference>
<dbReference type="PROSITE" id="PS51314">
    <property type="entry name" value="VPS37_C"/>
    <property type="match status" value="1"/>
</dbReference>
<reference evidence="9" key="1">
    <citation type="submission" date="2023-06" db="EMBL/GenBank/DDBJ databases">
        <title>Genome-scale phylogeny and comparative genomics of the fungal order Sordariales.</title>
        <authorList>
            <consortium name="Lawrence Berkeley National Laboratory"/>
            <person name="Hensen N."/>
            <person name="Bonometti L."/>
            <person name="Westerberg I."/>
            <person name="Brannstrom I.O."/>
            <person name="Guillou S."/>
            <person name="Cros-Aarteil S."/>
            <person name="Calhoun S."/>
            <person name="Haridas S."/>
            <person name="Kuo A."/>
            <person name="Mondo S."/>
            <person name="Pangilinan J."/>
            <person name="Riley R."/>
            <person name="Labutti K."/>
            <person name="Andreopoulos B."/>
            <person name="Lipzen A."/>
            <person name="Chen C."/>
            <person name="Yanf M."/>
            <person name="Daum C."/>
            <person name="Ng V."/>
            <person name="Clum A."/>
            <person name="Steindorff A."/>
            <person name="Ohm R."/>
            <person name="Martin F."/>
            <person name="Silar P."/>
            <person name="Natvig D."/>
            <person name="Lalanne C."/>
            <person name="Gautier V."/>
            <person name="Ament-Velasquez S.L."/>
            <person name="Kruys A."/>
            <person name="Hutchinson M.I."/>
            <person name="Powell A.J."/>
            <person name="Barry K."/>
            <person name="Miller A.N."/>
            <person name="Grigoriev I.V."/>
            <person name="Debuchy R."/>
            <person name="Gladieux P."/>
            <person name="Thoren M.H."/>
            <person name="Johannesson H."/>
        </authorList>
    </citation>
    <scope>NUCLEOTIDE SEQUENCE</scope>
    <source>
        <strain evidence="9">SMH2532-1</strain>
    </source>
</reference>
<dbReference type="GO" id="GO:0006612">
    <property type="term" value="P:protein targeting to membrane"/>
    <property type="evidence" value="ECO:0007669"/>
    <property type="project" value="TreeGrafter"/>
</dbReference>
<dbReference type="PANTHER" id="PTHR13678">
    <property type="entry name" value="VACUOLAR PROTEIN SORTING-ASSOCIATED PROTEIN 37"/>
    <property type="match status" value="1"/>
</dbReference>
<evidence type="ECO:0000313" key="9">
    <source>
        <dbReference type="EMBL" id="KAK0656426.1"/>
    </source>
</evidence>
<dbReference type="SUPFAM" id="SSF140111">
    <property type="entry name" value="Endosomal sorting complex assembly domain"/>
    <property type="match status" value="1"/>
</dbReference>
<keyword evidence="3 6" id="KW-0813">Transport</keyword>
<sequence length="233" mass="25720">MYSHTPPAPPPKPASRISTPSASGAQSPRRPPPPPSDTRDFDAASQPPPDPGDAWLPLFLQDKSKQDLTTILSSPALLSALTHSPPTIHPSLRASHATLQSALAENISRASELLSLESHLAHQRETTQAQLLATHALERTWRAKQSEMDHALSGFAPARLYQRLNRELVEQEGVCAALEESFLEGEGDGSVAGEREVGEWVRRYREAKKVEYLRRERKERWDEGRVGGGGYPR</sequence>
<keyword evidence="4" id="KW-0967">Endosome</keyword>
<keyword evidence="5 6" id="KW-0653">Protein transport</keyword>
<proteinExistence type="inferred from homology"/>
<evidence type="ECO:0000313" key="10">
    <source>
        <dbReference type="Proteomes" id="UP001174936"/>
    </source>
</evidence>
<evidence type="ECO:0000256" key="3">
    <source>
        <dbReference type="ARBA" id="ARBA00022448"/>
    </source>
</evidence>
<evidence type="ECO:0000256" key="5">
    <source>
        <dbReference type="ARBA" id="ARBA00022927"/>
    </source>
</evidence>
<dbReference type="GO" id="GO:0006623">
    <property type="term" value="P:protein targeting to vacuole"/>
    <property type="evidence" value="ECO:0007669"/>
    <property type="project" value="TreeGrafter"/>
</dbReference>
<dbReference type="Pfam" id="PF07200">
    <property type="entry name" value="Mod_r"/>
    <property type="match status" value="1"/>
</dbReference>
<evidence type="ECO:0000256" key="4">
    <source>
        <dbReference type="ARBA" id="ARBA00022753"/>
    </source>
</evidence>
<evidence type="ECO:0000256" key="2">
    <source>
        <dbReference type="ARBA" id="ARBA00007617"/>
    </source>
</evidence>
<feature type="region of interest" description="Disordered" evidence="7">
    <location>
        <begin position="1"/>
        <end position="54"/>
    </location>
</feature>
<evidence type="ECO:0000256" key="7">
    <source>
        <dbReference type="SAM" id="MobiDB-lite"/>
    </source>
</evidence>
<dbReference type="EMBL" id="JAULSV010000001">
    <property type="protein sequence ID" value="KAK0656426.1"/>
    <property type="molecule type" value="Genomic_DNA"/>
</dbReference>
<evidence type="ECO:0000256" key="1">
    <source>
        <dbReference type="ARBA" id="ARBA00004177"/>
    </source>
</evidence>
<feature type="domain" description="VPS37 C-terminal" evidence="8">
    <location>
        <begin position="138"/>
        <end position="233"/>
    </location>
</feature>
<protein>
    <recommendedName>
        <fullName evidence="8">VPS37 C-terminal domain-containing protein</fullName>
    </recommendedName>
</protein>
<accession>A0AA39YR80</accession>
<dbReference type="PANTHER" id="PTHR13678:SF2">
    <property type="entry name" value="VACUOLAR PROTEIN SORTING-ASSOCIATED PROTEIN 37A"/>
    <property type="match status" value="1"/>
</dbReference>
<gene>
    <name evidence="9" type="ORF">B0T16DRAFT_451991</name>
</gene>
<comment type="caution">
    <text evidence="9">The sequence shown here is derived from an EMBL/GenBank/DDBJ whole genome shotgun (WGS) entry which is preliminary data.</text>
</comment>
<evidence type="ECO:0000256" key="6">
    <source>
        <dbReference type="PROSITE-ProRule" id="PRU00646"/>
    </source>
</evidence>
<dbReference type="InterPro" id="IPR029012">
    <property type="entry name" value="Helix_hairpin_bin_sf"/>
</dbReference>
<organism evidence="9 10">
    <name type="scientific">Cercophora newfieldiana</name>
    <dbReference type="NCBI Taxonomy" id="92897"/>
    <lineage>
        <taxon>Eukaryota</taxon>
        <taxon>Fungi</taxon>
        <taxon>Dikarya</taxon>
        <taxon>Ascomycota</taxon>
        <taxon>Pezizomycotina</taxon>
        <taxon>Sordariomycetes</taxon>
        <taxon>Sordariomycetidae</taxon>
        <taxon>Sordariales</taxon>
        <taxon>Lasiosphaeriaceae</taxon>
        <taxon>Cercophora</taxon>
    </lineage>
</organism>
<dbReference type="GO" id="GO:0000813">
    <property type="term" value="C:ESCRT I complex"/>
    <property type="evidence" value="ECO:0007669"/>
    <property type="project" value="TreeGrafter"/>
</dbReference>
<dbReference type="AlphaFoldDB" id="A0AA39YR80"/>
<name>A0AA39YR80_9PEZI</name>
<dbReference type="Proteomes" id="UP001174936">
    <property type="component" value="Unassembled WGS sequence"/>
</dbReference>
<evidence type="ECO:0000259" key="8">
    <source>
        <dbReference type="PROSITE" id="PS51314"/>
    </source>
</evidence>
<feature type="compositionally biased region" description="Pro residues" evidence="7">
    <location>
        <begin position="1"/>
        <end position="13"/>
    </location>
</feature>